<evidence type="ECO:0000313" key="2">
    <source>
        <dbReference type="EMBL" id="EFJ50353.1"/>
    </source>
</evidence>
<gene>
    <name evidence="2" type="ORF">VOLCADRAFT_103943</name>
</gene>
<dbReference type="InParanoid" id="D8TQ72"/>
<feature type="region of interest" description="Disordered" evidence="1">
    <location>
        <begin position="18"/>
        <end position="38"/>
    </location>
</feature>
<feature type="compositionally biased region" description="Low complexity" evidence="1">
    <location>
        <begin position="23"/>
        <end position="33"/>
    </location>
</feature>
<evidence type="ECO:0000313" key="3">
    <source>
        <dbReference type="Proteomes" id="UP000001058"/>
    </source>
</evidence>
<protein>
    <submittedName>
        <fullName evidence="2">Uncharacterized protein</fullName>
    </submittedName>
</protein>
<dbReference type="AlphaFoldDB" id="D8TQ72"/>
<dbReference type="GeneID" id="9625215"/>
<dbReference type="RefSeq" id="XP_002948478.1">
    <property type="nucleotide sequence ID" value="XM_002948432.1"/>
</dbReference>
<feature type="region of interest" description="Disordered" evidence="1">
    <location>
        <begin position="77"/>
        <end position="104"/>
    </location>
</feature>
<evidence type="ECO:0000256" key="1">
    <source>
        <dbReference type="SAM" id="MobiDB-lite"/>
    </source>
</evidence>
<proteinExistence type="predicted"/>
<reference evidence="2 3" key="1">
    <citation type="journal article" date="2010" name="Science">
        <title>Genomic analysis of organismal complexity in the multicellular green alga Volvox carteri.</title>
        <authorList>
            <person name="Prochnik S.E."/>
            <person name="Umen J."/>
            <person name="Nedelcu A.M."/>
            <person name="Hallmann A."/>
            <person name="Miller S.M."/>
            <person name="Nishii I."/>
            <person name="Ferris P."/>
            <person name="Kuo A."/>
            <person name="Mitros T."/>
            <person name="Fritz-Laylin L.K."/>
            <person name="Hellsten U."/>
            <person name="Chapman J."/>
            <person name="Simakov O."/>
            <person name="Rensing S.A."/>
            <person name="Terry A."/>
            <person name="Pangilinan J."/>
            <person name="Kapitonov V."/>
            <person name="Jurka J."/>
            <person name="Salamov A."/>
            <person name="Shapiro H."/>
            <person name="Schmutz J."/>
            <person name="Grimwood J."/>
            <person name="Lindquist E."/>
            <person name="Lucas S."/>
            <person name="Grigoriev I.V."/>
            <person name="Schmitt R."/>
            <person name="Kirk D."/>
            <person name="Rokhsar D.S."/>
        </authorList>
    </citation>
    <scope>NUCLEOTIDE SEQUENCE [LARGE SCALE GENOMIC DNA]</scope>
    <source>
        <strain evidence="3">f. Nagariensis / Eve</strain>
    </source>
</reference>
<keyword evidence="3" id="KW-1185">Reference proteome</keyword>
<organism evidence="3">
    <name type="scientific">Volvox carteri f. nagariensis</name>
    <dbReference type="NCBI Taxonomy" id="3068"/>
    <lineage>
        <taxon>Eukaryota</taxon>
        <taxon>Viridiplantae</taxon>
        <taxon>Chlorophyta</taxon>
        <taxon>core chlorophytes</taxon>
        <taxon>Chlorophyceae</taxon>
        <taxon>CS clade</taxon>
        <taxon>Chlamydomonadales</taxon>
        <taxon>Volvocaceae</taxon>
        <taxon>Volvox</taxon>
    </lineage>
</organism>
<dbReference type="Proteomes" id="UP000001058">
    <property type="component" value="Unassembled WGS sequence"/>
</dbReference>
<accession>D8TQ72</accession>
<name>D8TQ72_VOLCA</name>
<sequence>MGSVNAVGVVLCCSSADGVGAKPAPAESSAPPAGSTRIASIPWTVQQTASRNARAGKCNASWVKFGAVCDVYRRSASGLSNPPHSRELHRGTPQVSGGPEHWLK</sequence>
<dbReference type="KEGG" id="vcn:VOLCADRAFT_103943"/>
<dbReference type="EMBL" id="GL378331">
    <property type="protein sequence ID" value="EFJ50353.1"/>
    <property type="molecule type" value="Genomic_DNA"/>
</dbReference>